<organism evidence="3 4">
    <name type="scientific">Oryctes borbonicus</name>
    <dbReference type="NCBI Taxonomy" id="1629725"/>
    <lineage>
        <taxon>Eukaryota</taxon>
        <taxon>Metazoa</taxon>
        <taxon>Ecdysozoa</taxon>
        <taxon>Arthropoda</taxon>
        <taxon>Hexapoda</taxon>
        <taxon>Insecta</taxon>
        <taxon>Pterygota</taxon>
        <taxon>Neoptera</taxon>
        <taxon>Endopterygota</taxon>
        <taxon>Coleoptera</taxon>
        <taxon>Polyphaga</taxon>
        <taxon>Scarabaeiformia</taxon>
        <taxon>Scarabaeidae</taxon>
        <taxon>Dynastinae</taxon>
        <taxon>Oryctes</taxon>
    </lineage>
</organism>
<evidence type="ECO:0000256" key="1">
    <source>
        <dbReference type="ARBA" id="ARBA00005673"/>
    </source>
</evidence>
<dbReference type="Pfam" id="PF00899">
    <property type="entry name" value="ThiF"/>
    <property type="match status" value="1"/>
</dbReference>
<reference evidence="3 4" key="1">
    <citation type="submission" date="2015-09" db="EMBL/GenBank/DDBJ databases">
        <title>Draft genome of the scarab beetle Oryctes borbonicus.</title>
        <authorList>
            <person name="Meyer J.M."/>
            <person name="Markov G.V."/>
            <person name="Baskaran P."/>
            <person name="Herrmann M."/>
            <person name="Sommer R.J."/>
            <person name="Roedelsperger C."/>
        </authorList>
    </citation>
    <scope>NUCLEOTIDE SEQUENCE [LARGE SCALE GENOMIC DNA]</scope>
    <source>
        <strain evidence="3">OB123</strain>
        <tissue evidence="3">Whole animal</tissue>
    </source>
</reference>
<dbReference type="SUPFAM" id="SSF69572">
    <property type="entry name" value="Activating enzymes of the ubiquitin-like proteins"/>
    <property type="match status" value="1"/>
</dbReference>
<keyword evidence="4" id="KW-1185">Reference proteome</keyword>
<feature type="domain" description="THIF-type NAD/FAD binding fold" evidence="2">
    <location>
        <begin position="19"/>
        <end position="323"/>
    </location>
</feature>
<dbReference type="InterPro" id="IPR045886">
    <property type="entry name" value="ThiF/MoeB/HesA"/>
</dbReference>
<accession>A0A0T6BFZ2</accession>
<dbReference type="Proteomes" id="UP000051574">
    <property type="component" value="Unassembled WGS sequence"/>
</dbReference>
<dbReference type="AlphaFoldDB" id="A0A0T6BFZ2"/>
<sequence>NSLNVMGEKQLTATETALYDRQIRLWGIESQEKLRAANVLLIGARGLGSEIIKDILLSGINSLTILDNGIVTEEDRLVNFLLSQEAVGKNIAKAALGRARPLNPLVKLKADTESLDSKNKDYFKQFTVVIATRLNSEEIIKISGWCRSLNVKFIAGDVFGMFGYSVSDFQDHEYYEDRVKLPNKRRHDEKPIKSEPVIVKVQAKIKYPDLNTVVKYSKSDKVKKFRNNYYYLMLVLLEFRNKYKREPLHTKREEDLTNLKSIWTGMSKEHNLDLAMLVNDNDIFELVFGQIAPICSIVGGIITQEAIKAVSGKEVPINNVFLLNPLTYYGKEECIGVVPKLT</sequence>
<evidence type="ECO:0000313" key="3">
    <source>
        <dbReference type="EMBL" id="KRT86077.1"/>
    </source>
</evidence>
<protein>
    <recommendedName>
        <fullName evidence="2">THIF-type NAD/FAD binding fold domain-containing protein</fullName>
    </recommendedName>
</protein>
<name>A0A0T6BFZ2_9SCAR</name>
<dbReference type="InterPro" id="IPR000594">
    <property type="entry name" value="ThiF_NAD_FAD-bd"/>
</dbReference>
<comment type="similarity">
    <text evidence="1">Belongs to the ubiquitin-activating E1 family.</text>
</comment>
<proteinExistence type="inferred from homology"/>
<evidence type="ECO:0000313" key="4">
    <source>
        <dbReference type="Proteomes" id="UP000051574"/>
    </source>
</evidence>
<dbReference type="Gene3D" id="3.40.50.720">
    <property type="entry name" value="NAD(P)-binding Rossmann-like Domain"/>
    <property type="match status" value="1"/>
</dbReference>
<feature type="non-terminal residue" evidence="3">
    <location>
        <position position="1"/>
    </location>
</feature>
<dbReference type="InterPro" id="IPR035985">
    <property type="entry name" value="Ubiquitin-activating_enz"/>
</dbReference>
<comment type="caution">
    <text evidence="3">The sequence shown here is derived from an EMBL/GenBank/DDBJ whole genome shotgun (WGS) entry which is preliminary data.</text>
</comment>
<dbReference type="EMBL" id="LJIG01000863">
    <property type="protein sequence ID" value="KRT86077.1"/>
    <property type="molecule type" value="Genomic_DNA"/>
</dbReference>
<gene>
    <name evidence="3" type="ORF">AMK59_1202</name>
</gene>
<dbReference type="GO" id="GO:0031510">
    <property type="term" value="C:SUMO activating enzyme complex"/>
    <property type="evidence" value="ECO:0007669"/>
    <property type="project" value="TreeGrafter"/>
</dbReference>
<dbReference type="PANTHER" id="PTHR10953:SF162">
    <property type="entry name" value="SUMO-ACTIVATING ENZYME SUBUNIT 1"/>
    <property type="match status" value="1"/>
</dbReference>
<dbReference type="GO" id="GO:0016925">
    <property type="term" value="P:protein sumoylation"/>
    <property type="evidence" value="ECO:0007669"/>
    <property type="project" value="TreeGrafter"/>
</dbReference>
<dbReference type="PANTHER" id="PTHR10953">
    <property type="entry name" value="UBIQUITIN-ACTIVATING ENZYME E1"/>
    <property type="match status" value="1"/>
</dbReference>
<dbReference type="GO" id="GO:0019948">
    <property type="term" value="F:SUMO activating enzyme activity"/>
    <property type="evidence" value="ECO:0007669"/>
    <property type="project" value="TreeGrafter"/>
</dbReference>
<dbReference type="OrthoDB" id="412647at2759"/>
<dbReference type="GO" id="GO:0005737">
    <property type="term" value="C:cytoplasm"/>
    <property type="evidence" value="ECO:0007669"/>
    <property type="project" value="TreeGrafter"/>
</dbReference>
<evidence type="ECO:0000259" key="2">
    <source>
        <dbReference type="Pfam" id="PF00899"/>
    </source>
</evidence>